<accession>A0A1G6YAU5</accession>
<keyword evidence="5 6" id="KW-0472">Membrane</keyword>
<evidence type="ECO:0000256" key="5">
    <source>
        <dbReference type="ARBA" id="ARBA00023136"/>
    </source>
</evidence>
<dbReference type="PANTHER" id="PTHR30250:SF26">
    <property type="entry name" value="PSMA PROTEIN"/>
    <property type="match status" value="1"/>
</dbReference>
<evidence type="ECO:0000256" key="6">
    <source>
        <dbReference type="SAM" id="Phobius"/>
    </source>
</evidence>
<evidence type="ECO:0000256" key="2">
    <source>
        <dbReference type="ARBA" id="ARBA00022475"/>
    </source>
</evidence>
<evidence type="ECO:0000256" key="1">
    <source>
        <dbReference type="ARBA" id="ARBA00004651"/>
    </source>
</evidence>
<feature type="transmembrane region" description="Helical" evidence="6">
    <location>
        <begin position="386"/>
        <end position="407"/>
    </location>
</feature>
<feature type="transmembrane region" description="Helical" evidence="6">
    <location>
        <begin position="26"/>
        <end position="46"/>
    </location>
</feature>
<feature type="transmembrane region" description="Helical" evidence="6">
    <location>
        <begin position="111"/>
        <end position="128"/>
    </location>
</feature>
<dbReference type="AlphaFoldDB" id="A0A1G6YAU5"/>
<protein>
    <submittedName>
        <fullName evidence="7">Na+-driven multidrug efflux pump</fullName>
    </submittedName>
</protein>
<keyword evidence="3 6" id="KW-0812">Transmembrane</keyword>
<comment type="subcellular location">
    <subcellularLocation>
        <location evidence="1">Cell membrane</location>
        <topology evidence="1">Multi-pass membrane protein</topology>
    </subcellularLocation>
</comment>
<dbReference type="EMBL" id="FNAN01000002">
    <property type="protein sequence ID" value="SDD87518.1"/>
    <property type="molecule type" value="Genomic_DNA"/>
</dbReference>
<keyword evidence="4 6" id="KW-1133">Transmembrane helix</keyword>
<feature type="transmembrane region" description="Helical" evidence="6">
    <location>
        <begin position="452"/>
        <end position="472"/>
    </location>
</feature>
<dbReference type="STRING" id="659014.SAMN04487996_102399"/>
<keyword evidence="2" id="KW-1003">Cell membrane</keyword>
<dbReference type="OrthoDB" id="5365632at2"/>
<feature type="transmembrane region" description="Helical" evidence="6">
    <location>
        <begin position="327"/>
        <end position="348"/>
    </location>
</feature>
<feature type="transmembrane region" description="Helical" evidence="6">
    <location>
        <begin position="167"/>
        <end position="191"/>
    </location>
</feature>
<evidence type="ECO:0000313" key="7">
    <source>
        <dbReference type="EMBL" id="SDD87518.1"/>
    </source>
</evidence>
<proteinExistence type="predicted"/>
<dbReference type="PANTHER" id="PTHR30250">
    <property type="entry name" value="PST FAMILY PREDICTED COLANIC ACID TRANSPORTER"/>
    <property type="match status" value="1"/>
</dbReference>
<organism evidence="7 8">
    <name type="scientific">Dyadobacter soli</name>
    <dbReference type="NCBI Taxonomy" id="659014"/>
    <lineage>
        <taxon>Bacteria</taxon>
        <taxon>Pseudomonadati</taxon>
        <taxon>Bacteroidota</taxon>
        <taxon>Cytophagia</taxon>
        <taxon>Cytophagales</taxon>
        <taxon>Spirosomataceae</taxon>
        <taxon>Dyadobacter</taxon>
    </lineage>
</organism>
<feature type="transmembrane region" description="Helical" evidence="6">
    <location>
        <begin position="140"/>
        <end position="161"/>
    </location>
</feature>
<name>A0A1G6YAU5_9BACT</name>
<reference evidence="8" key="1">
    <citation type="submission" date="2016-10" db="EMBL/GenBank/DDBJ databases">
        <authorList>
            <person name="Varghese N."/>
            <person name="Submissions S."/>
        </authorList>
    </citation>
    <scope>NUCLEOTIDE SEQUENCE [LARGE SCALE GENOMIC DNA]</scope>
    <source>
        <strain evidence="8">DSM 25329</strain>
    </source>
</reference>
<feature type="transmembrane region" description="Helical" evidence="6">
    <location>
        <begin position="428"/>
        <end position="446"/>
    </location>
</feature>
<feature type="transmembrane region" description="Helical" evidence="6">
    <location>
        <begin position="297"/>
        <end position="321"/>
    </location>
</feature>
<dbReference type="InterPro" id="IPR050833">
    <property type="entry name" value="Poly_Biosynth_Transport"/>
</dbReference>
<feature type="transmembrane region" description="Helical" evidence="6">
    <location>
        <begin position="360"/>
        <end position="380"/>
    </location>
</feature>
<gene>
    <name evidence="7" type="ORF">SAMN04487996_102399</name>
</gene>
<evidence type="ECO:0000256" key="4">
    <source>
        <dbReference type="ARBA" id="ARBA00022989"/>
    </source>
</evidence>
<keyword evidence="8" id="KW-1185">Reference proteome</keyword>
<evidence type="ECO:0000256" key="3">
    <source>
        <dbReference type="ARBA" id="ARBA00022692"/>
    </source>
</evidence>
<dbReference type="GO" id="GO:0005886">
    <property type="term" value="C:plasma membrane"/>
    <property type="evidence" value="ECO:0007669"/>
    <property type="project" value="UniProtKB-SubCell"/>
</dbReference>
<dbReference type="Proteomes" id="UP000198748">
    <property type="component" value="Unassembled WGS sequence"/>
</dbReference>
<evidence type="ECO:0000313" key="8">
    <source>
        <dbReference type="Proteomes" id="UP000198748"/>
    </source>
</evidence>
<sequence length="500" mass="54766">MFLTMGISLYATRLILNALGSTDYGIFNLIAGVIAMLSFLNNAMATSTQRFLSFYQGKNDLDMQRSVFANSLLLHLVIGVVLVAILEIAGLFLFDNFLNIPAERIGSAKTIYHFMSGTVFFTVFAVPFNGSLIAHENMAWVAVVNIVESLLRLATALFLASAAGDRLIIYAIFTMLVAIASFILYAVYCYLKYPECRINHVGSLVNRGLMKELTSFAGWNLFGSLCSVGRNQGLAVLLNLSFGTVINAAYGISNQVSGQLAFFSSTMLRAVNPQIMKSEGANDRERMLRLSMIASKFGFFMMAILAIPCIFEMKAILAFWLKTVPDYTVIFCQLSLINICANQLTIGLQSAIQAVGKVKVYQIIVGSTLLLNLPIAYVLLRTGFQPYSVMWVSIATELIACGFRIVLLQKLASMSVREYFRNVLSKEVIPTLAAIATAATCTTYIVHEWRPLFTIAASATACIAGILLAGLCKDEKAIITKLISKILSFPKAKQLAKTIS</sequence>
<feature type="transmembrane region" description="Helical" evidence="6">
    <location>
        <begin position="67"/>
        <end position="91"/>
    </location>
</feature>